<dbReference type="RefSeq" id="WP_179110582.1">
    <property type="nucleotide sequence ID" value="NZ_FUKQ01000011.1"/>
</dbReference>
<dbReference type="GO" id="GO:0009103">
    <property type="term" value="P:lipopolysaccharide biosynthetic process"/>
    <property type="evidence" value="ECO:0007669"/>
    <property type="project" value="TreeGrafter"/>
</dbReference>
<feature type="transmembrane region" description="Helical" evidence="1">
    <location>
        <begin position="275"/>
        <end position="294"/>
    </location>
</feature>
<keyword evidence="1" id="KW-1133">Transmembrane helix</keyword>
<feature type="transmembrane region" description="Helical" evidence="1">
    <location>
        <begin position="155"/>
        <end position="173"/>
    </location>
</feature>
<feature type="transmembrane region" description="Helical" evidence="1">
    <location>
        <begin position="306"/>
        <end position="325"/>
    </location>
</feature>
<dbReference type="InterPro" id="IPR002656">
    <property type="entry name" value="Acyl_transf_3_dom"/>
</dbReference>
<name>A0A1R4IR05_9ACTN</name>
<organism evidence="4 5">
    <name type="scientific">Luteococcus japonicus LSP_Lj1</name>
    <dbReference type="NCBI Taxonomy" id="1255658"/>
    <lineage>
        <taxon>Bacteria</taxon>
        <taxon>Bacillati</taxon>
        <taxon>Actinomycetota</taxon>
        <taxon>Actinomycetes</taxon>
        <taxon>Propionibacteriales</taxon>
        <taxon>Propionibacteriaceae</taxon>
        <taxon>Luteococcus</taxon>
    </lineage>
</organism>
<feature type="transmembrane region" description="Helical" evidence="1">
    <location>
        <begin position="84"/>
        <end position="106"/>
    </location>
</feature>
<evidence type="ECO:0000313" key="4">
    <source>
        <dbReference type="EMBL" id="SJN22317.1"/>
    </source>
</evidence>
<feature type="domain" description="SGNH" evidence="3">
    <location>
        <begin position="417"/>
        <end position="603"/>
    </location>
</feature>
<feature type="domain" description="Acyltransferase 3" evidence="2">
    <location>
        <begin position="16"/>
        <end position="357"/>
    </location>
</feature>
<accession>A0A1R4IR05</accession>
<keyword evidence="1" id="KW-0812">Transmembrane</keyword>
<feature type="transmembrane region" description="Helical" evidence="1">
    <location>
        <begin position="345"/>
        <end position="362"/>
    </location>
</feature>
<dbReference type="InterPro" id="IPR043968">
    <property type="entry name" value="SGNH"/>
</dbReference>
<evidence type="ECO:0000256" key="1">
    <source>
        <dbReference type="SAM" id="Phobius"/>
    </source>
</evidence>
<feature type="transmembrane region" description="Helical" evidence="1">
    <location>
        <begin position="42"/>
        <end position="63"/>
    </location>
</feature>
<reference evidence="4 5" key="1">
    <citation type="submission" date="2017-02" db="EMBL/GenBank/DDBJ databases">
        <authorList>
            <person name="Peterson S.W."/>
        </authorList>
    </citation>
    <scope>NUCLEOTIDE SEQUENCE [LARGE SCALE GENOMIC DNA]</scope>
    <source>
        <strain evidence="4 5">LSP_Lj1</strain>
    </source>
</reference>
<protein>
    <submittedName>
        <fullName evidence="4">Acyltransferase family protein</fullName>
    </submittedName>
</protein>
<keyword evidence="5" id="KW-1185">Reference proteome</keyword>
<dbReference type="Proteomes" id="UP000188342">
    <property type="component" value="Unassembled WGS sequence"/>
</dbReference>
<feature type="transmembrane region" description="Helical" evidence="1">
    <location>
        <begin position="20"/>
        <end position="36"/>
    </location>
</feature>
<dbReference type="GO" id="GO:0016020">
    <property type="term" value="C:membrane"/>
    <property type="evidence" value="ECO:0007669"/>
    <property type="project" value="TreeGrafter"/>
</dbReference>
<evidence type="ECO:0000259" key="3">
    <source>
        <dbReference type="Pfam" id="PF19040"/>
    </source>
</evidence>
<feature type="transmembrane region" description="Helical" evidence="1">
    <location>
        <begin position="383"/>
        <end position="400"/>
    </location>
</feature>
<gene>
    <name evidence="4" type="ORF">FM114_03265</name>
</gene>
<sequence>MSSPITPAPQTPTRLDALDGLRTLAVFLVILFHVAVPGMAAGFIGVDVFFVLSGYLITTGLAREIETRGRIDLVRFWTRRLRRLMPAAMLVLIVVTLWAALFAPVYRRHALGGDIFSTVVYLANWHFMQAGSYFNADGNQSPLLHMWSLAVEEQFYLLWPLLLVCVIALGRRHQNPARRYTGARSIRLATTACTALLVLSCLLLWHWSVAGASPDRAYMGTDSKAFEPLLGALVALLATRPGINAFFARHARVIGSASIVVMIVAFSQLAGPSPAYFRGGALVFSLATAGLLIAATRAPRWLPARFLAWQPMAYLGRISYGLYLWHWPLAVWLDTHAHFRPGRAALVVALTILLASLSYHFYEQPILTGRWKPWFTTRRTVSLAASMMLLISLAAAPLGGTPLTPFVRSVLPARPLDQNTVMLVGDSVPQRLLPAAAPAGKEQGLVVAAATGGGCSPLGVHQKISEDDPMGPKCPAIRKTQEEGLANVNPATIVWWSRYEIADRYRGEDLLRAGTNDFWQAQLADFRTAVDRLTQNGATLVLVTTEPPGQGMSTRCNQKTCHPFLQRMVTQDELRVHWNDLMRKEAAKDSRLRVVSMDDVACPRPAAHDGSYGSNLCDDTIKSGRRARPDGSHWDTDLVGSRVSKILLDRVRQATAKK</sequence>
<dbReference type="AlphaFoldDB" id="A0A1R4IR05"/>
<dbReference type="GO" id="GO:0016747">
    <property type="term" value="F:acyltransferase activity, transferring groups other than amino-acyl groups"/>
    <property type="evidence" value="ECO:0007669"/>
    <property type="project" value="InterPro"/>
</dbReference>
<evidence type="ECO:0000259" key="2">
    <source>
        <dbReference type="Pfam" id="PF01757"/>
    </source>
</evidence>
<dbReference type="InterPro" id="IPR050879">
    <property type="entry name" value="Acyltransferase_3"/>
</dbReference>
<feature type="transmembrane region" description="Helical" evidence="1">
    <location>
        <begin position="250"/>
        <end position="269"/>
    </location>
</feature>
<feature type="transmembrane region" description="Helical" evidence="1">
    <location>
        <begin position="225"/>
        <end position="243"/>
    </location>
</feature>
<proteinExistence type="predicted"/>
<keyword evidence="4" id="KW-0808">Transferase</keyword>
<dbReference type="EMBL" id="FUKQ01000011">
    <property type="protein sequence ID" value="SJN22317.1"/>
    <property type="molecule type" value="Genomic_DNA"/>
</dbReference>
<dbReference type="Pfam" id="PF19040">
    <property type="entry name" value="SGNH"/>
    <property type="match status" value="1"/>
</dbReference>
<keyword evidence="1" id="KW-0472">Membrane</keyword>
<evidence type="ECO:0000313" key="5">
    <source>
        <dbReference type="Proteomes" id="UP000188342"/>
    </source>
</evidence>
<dbReference type="STRING" id="1255658.FM114_03265"/>
<dbReference type="Pfam" id="PF01757">
    <property type="entry name" value="Acyl_transf_3"/>
    <property type="match status" value="1"/>
</dbReference>
<dbReference type="PANTHER" id="PTHR23028:SF53">
    <property type="entry name" value="ACYL_TRANSF_3 DOMAIN-CONTAINING PROTEIN"/>
    <property type="match status" value="1"/>
</dbReference>
<keyword evidence="4" id="KW-0012">Acyltransferase</keyword>
<feature type="transmembrane region" description="Helical" evidence="1">
    <location>
        <begin position="185"/>
        <end position="205"/>
    </location>
</feature>
<dbReference type="PANTHER" id="PTHR23028">
    <property type="entry name" value="ACETYLTRANSFERASE"/>
    <property type="match status" value="1"/>
</dbReference>